<dbReference type="EMBL" id="CP003740">
    <property type="protein sequence ID" value="AGI67627.1"/>
    <property type="molecule type" value="Genomic_DNA"/>
</dbReference>
<accession>M9R5X9</accession>
<dbReference type="RefSeq" id="WP_015499652.1">
    <property type="nucleotide sequence ID" value="NC_020911.1"/>
</dbReference>
<dbReference type="STRING" id="391626.OAN307_c19800"/>
<dbReference type="HOGENOM" id="CLU_1184066_0_0_5"/>
<keyword evidence="2" id="KW-1185">Reference proteome</keyword>
<protein>
    <submittedName>
        <fullName evidence="1">Uncharacterized protein</fullName>
    </submittedName>
</protein>
<evidence type="ECO:0000313" key="1">
    <source>
        <dbReference type="EMBL" id="AGI67627.1"/>
    </source>
</evidence>
<organism evidence="1 2">
    <name type="scientific">Octadecabacter antarcticus 307</name>
    <dbReference type="NCBI Taxonomy" id="391626"/>
    <lineage>
        <taxon>Bacteria</taxon>
        <taxon>Pseudomonadati</taxon>
        <taxon>Pseudomonadota</taxon>
        <taxon>Alphaproteobacteria</taxon>
        <taxon>Rhodobacterales</taxon>
        <taxon>Roseobacteraceae</taxon>
        <taxon>Octadecabacter</taxon>
    </lineage>
</organism>
<reference evidence="1 2" key="1">
    <citation type="journal article" date="2013" name="PLoS ONE">
        <title>Poles Apart: Arctic and Antarctic Octadecabacter strains Share High Genome Plasticity and a New Type of Xanthorhodopsin.</title>
        <authorList>
            <person name="Vollmers J."/>
            <person name="Voget S."/>
            <person name="Dietrich S."/>
            <person name="Gollnow K."/>
            <person name="Smits M."/>
            <person name="Meyer K."/>
            <person name="Brinkhoff T."/>
            <person name="Simon M."/>
            <person name="Daniel R."/>
        </authorList>
    </citation>
    <scope>NUCLEOTIDE SEQUENCE [LARGE SCALE GENOMIC DNA]</scope>
    <source>
        <strain evidence="1 2">307</strain>
    </source>
</reference>
<name>M9R5X9_9RHOB</name>
<dbReference type="AlphaFoldDB" id="M9R5X9"/>
<dbReference type="Proteomes" id="UP000005307">
    <property type="component" value="Chromosome"/>
</dbReference>
<proteinExistence type="predicted"/>
<dbReference type="OrthoDB" id="9826987at2"/>
<evidence type="ECO:0000313" key="2">
    <source>
        <dbReference type="Proteomes" id="UP000005307"/>
    </source>
</evidence>
<dbReference type="KEGG" id="oat:OAN307_c19800"/>
<gene>
    <name evidence="1" type="ORF">OAN307_c19800</name>
</gene>
<sequence>MRRQVPEDGTDEFYDQIDGISAVLERFFGENVNFKAKSEAYSFHGTYSTINDDAWTRAEAQDVLLELEESLVRLSRAYSALPGSLRSGFEDDASQADWLAQQEFLKVTKLDLVTKAHLPKELGRQAALALRDVNAGSRELIRGIRILNNRLPEGIPTRNRPISDWAIVEAAAKMCRFYGFMDVPNSLGKQSPFGRLLEALFAVLGAETTPIGAFNGWKKDFDSKYEKFDLLDME</sequence>